<reference evidence="1 2" key="1">
    <citation type="submission" date="2022-05" db="EMBL/GenBank/DDBJ databases">
        <authorList>
            <consortium name="Genoscope - CEA"/>
            <person name="William W."/>
        </authorList>
    </citation>
    <scope>NUCLEOTIDE SEQUENCE [LARGE SCALE GENOMIC DNA]</scope>
</reference>
<evidence type="ECO:0000313" key="2">
    <source>
        <dbReference type="Proteomes" id="UP001159427"/>
    </source>
</evidence>
<sequence length="137" mass="15894">LDKFCVRDAFNHKLSMTTDGLPRSYLVKQCRYELYKMCQIDPPDANFEEAKVTSVKLCSKNISLIISKKNNDFKQTSKFILLSFSILQTGETLKEICEMSKQSKENYCCDKQPLLNIPLDNIVVDELPLMLRVRYLD</sequence>
<comment type="caution">
    <text evidence="1">The sequence shown here is derived from an EMBL/GenBank/DDBJ whole genome shotgun (WGS) entry which is preliminary data.</text>
</comment>
<evidence type="ECO:0000313" key="1">
    <source>
        <dbReference type="EMBL" id="CAH3026818.1"/>
    </source>
</evidence>
<feature type="non-terminal residue" evidence="1">
    <location>
        <position position="1"/>
    </location>
</feature>
<organism evidence="1 2">
    <name type="scientific">Porites evermanni</name>
    <dbReference type="NCBI Taxonomy" id="104178"/>
    <lineage>
        <taxon>Eukaryota</taxon>
        <taxon>Metazoa</taxon>
        <taxon>Cnidaria</taxon>
        <taxon>Anthozoa</taxon>
        <taxon>Hexacorallia</taxon>
        <taxon>Scleractinia</taxon>
        <taxon>Fungiina</taxon>
        <taxon>Poritidae</taxon>
        <taxon>Porites</taxon>
    </lineage>
</organism>
<gene>
    <name evidence="1" type="ORF">PEVE_00029964</name>
</gene>
<dbReference type="PANTHER" id="PTHR31424">
    <property type="entry name" value="PROTEIN CBG23806"/>
    <property type="match status" value="1"/>
</dbReference>
<dbReference type="EMBL" id="CALNXI010000422">
    <property type="protein sequence ID" value="CAH3026818.1"/>
    <property type="molecule type" value="Genomic_DNA"/>
</dbReference>
<protein>
    <submittedName>
        <fullName evidence="1">Uncharacterized protein</fullName>
    </submittedName>
</protein>
<name>A0ABN8MHZ7_9CNID</name>
<proteinExistence type="predicted"/>
<accession>A0ABN8MHZ7</accession>
<dbReference type="Proteomes" id="UP001159427">
    <property type="component" value="Unassembled WGS sequence"/>
</dbReference>
<keyword evidence="2" id="KW-1185">Reference proteome</keyword>